<keyword evidence="6" id="KW-1185">Reference proteome</keyword>
<dbReference type="GO" id="GO:0005576">
    <property type="term" value="C:extracellular region"/>
    <property type="evidence" value="ECO:0007669"/>
    <property type="project" value="UniProtKB-SubCell"/>
</dbReference>
<evidence type="ECO:0000256" key="1">
    <source>
        <dbReference type="ARBA" id="ARBA00004613"/>
    </source>
</evidence>
<dbReference type="Gene3D" id="2.60.120.1000">
    <property type="match status" value="1"/>
</dbReference>
<reference evidence="5" key="1">
    <citation type="submission" date="2021-06" db="EMBL/GenBank/DDBJ databases">
        <authorList>
            <consortium name="Wellcome Sanger Institute Data Sharing"/>
        </authorList>
    </citation>
    <scope>NUCLEOTIDE SEQUENCE [LARGE SCALE GENOMIC DNA]</scope>
</reference>
<organism evidence="5 6">
    <name type="scientific">Erpetoichthys calabaricus</name>
    <name type="common">Rope fish</name>
    <name type="synonym">Calamoichthys calabaricus</name>
    <dbReference type="NCBI Taxonomy" id="27687"/>
    <lineage>
        <taxon>Eukaryota</taxon>
        <taxon>Metazoa</taxon>
        <taxon>Chordata</taxon>
        <taxon>Craniata</taxon>
        <taxon>Vertebrata</taxon>
        <taxon>Euteleostomi</taxon>
        <taxon>Actinopterygii</taxon>
        <taxon>Polypteriformes</taxon>
        <taxon>Polypteridae</taxon>
        <taxon>Erpetoichthys</taxon>
    </lineage>
</organism>
<reference evidence="5" key="3">
    <citation type="submission" date="2025-09" db="UniProtKB">
        <authorList>
            <consortium name="Ensembl"/>
        </authorList>
    </citation>
    <scope>IDENTIFICATION</scope>
</reference>
<dbReference type="InterPro" id="IPR000885">
    <property type="entry name" value="Fib_collagen_C"/>
</dbReference>
<evidence type="ECO:0000256" key="2">
    <source>
        <dbReference type="ARBA" id="ARBA00022525"/>
    </source>
</evidence>
<dbReference type="GO" id="GO:0005201">
    <property type="term" value="F:extracellular matrix structural constituent"/>
    <property type="evidence" value="ECO:0007669"/>
    <property type="project" value="InterPro"/>
</dbReference>
<keyword evidence="3" id="KW-0176">Collagen</keyword>
<sequence length="111" mass="12829">MNFLHLLSMDATHSIIIHCLNTPVWNITNLNHQKKSVRFKGWNGQIFEANKLLEPMVLKDECKIQDGSWHQTHFLFSTQDSVQLPIVEIQRLPSLKSGQKYQVEVGPVCFL</sequence>
<feature type="domain" description="Fibrillar collagen NC1" evidence="4">
    <location>
        <begin position="1"/>
        <end position="111"/>
    </location>
</feature>
<dbReference type="PROSITE" id="PS51461">
    <property type="entry name" value="NC1_FIB"/>
    <property type="match status" value="1"/>
</dbReference>
<name>A0A8C4SDN9_ERPCA</name>
<evidence type="ECO:0000259" key="4">
    <source>
        <dbReference type="PROSITE" id="PS51461"/>
    </source>
</evidence>
<dbReference type="GeneTree" id="ENSGT00940000163583"/>
<evidence type="ECO:0000313" key="5">
    <source>
        <dbReference type="Ensembl" id="ENSECRP00000015427.1"/>
    </source>
</evidence>
<dbReference type="GO" id="GO:0005581">
    <property type="term" value="C:collagen trimer"/>
    <property type="evidence" value="ECO:0007669"/>
    <property type="project" value="UniProtKB-KW"/>
</dbReference>
<reference evidence="5" key="2">
    <citation type="submission" date="2025-08" db="UniProtKB">
        <authorList>
            <consortium name="Ensembl"/>
        </authorList>
    </citation>
    <scope>IDENTIFICATION</scope>
</reference>
<dbReference type="Ensembl" id="ENSECRT00000015701.1">
    <property type="protein sequence ID" value="ENSECRP00000015427.1"/>
    <property type="gene ID" value="ENSECRG00000010301.1"/>
</dbReference>
<evidence type="ECO:0000313" key="6">
    <source>
        <dbReference type="Proteomes" id="UP000694620"/>
    </source>
</evidence>
<dbReference type="Pfam" id="PF01410">
    <property type="entry name" value="COLFI"/>
    <property type="match status" value="1"/>
</dbReference>
<accession>A0A8C4SDN9</accession>
<dbReference type="Proteomes" id="UP000694620">
    <property type="component" value="Chromosome 10"/>
</dbReference>
<proteinExistence type="predicted"/>
<dbReference type="AlphaFoldDB" id="A0A8C4SDN9"/>
<protein>
    <recommendedName>
        <fullName evidence="4">Fibrillar collagen NC1 domain-containing protein</fullName>
    </recommendedName>
</protein>
<keyword evidence="2" id="KW-0964">Secreted</keyword>
<comment type="subcellular location">
    <subcellularLocation>
        <location evidence="1">Secreted</location>
    </subcellularLocation>
</comment>
<evidence type="ECO:0000256" key="3">
    <source>
        <dbReference type="ARBA" id="ARBA00023119"/>
    </source>
</evidence>